<dbReference type="eggNOG" id="COG4974">
    <property type="taxonomic scope" value="Bacteria"/>
</dbReference>
<evidence type="ECO:0000259" key="4">
    <source>
        <dbReference type="PROSITE" id="PS51898"/>
    </source>
</evidence>
<dbReference type="PANTHER" id="PTHR30349">
    <property type="entry name" value="PHAGE INTEGRASE-RELATED"/>
    <property type="match status" value="1"/>
</dbReference>
<proteinExistence type="predicted"/>
<comment type="caution">
    <text evidence="5">The sequence shown here is derived from an EMBL/GenBank/DDBJ whole genome shotgun (WGS) entry which is preliminary data.</text>
</comment>
<keyword evidence="6" id="KW-1185">Reference proteome</keyword>
<dbReference type="Gene3D" id="1.10.150.130">
    <property type="match status" value="1"/>
</dbReference>
<keyword evidence="2" id="KW-0238">DNA-binding</keyword>
<reference evidence="5 6" key="1">
    <citation type="submission" date="2013-09" db="EMBL/GenBank/DDBJ databases">
        <authorList>
            <person name="Zeng Z."/>
            <person name="Chen C."/>
        </authorList>
    </citation>
    <scope>NUCLEOTIDE SEQUENCE [LARGE SCALE GENOMIC DNA]</scope>
    <source>
        <strain evidence="5 6">F44-8</strain>
    </source>
</reference>
<accession>A0A0A2LHC1</accession>
<evidence type="ECO:0000256" key="2">
    <source>
        <dbReference type="ARBA" id="ARBA00023125"/>
    </source>
</evidence>
<evidence type="ECO:0000313" key="5">
    <source>
        <dbReference type="EMBL" id="KGO78601.1"/>
    </source>
</evidence>
<dbReference type="GO" id="GO:0007059">
    <property type="term" value="P:chromosome segregation"/>
    <property type="evidence" value="ECO:0007669"/>
    <property type="project" value="UniProtKB-KW"/>
</dbReference>
<dbReference type="InterPro" id="IPR013762">
    <property type="entry name" value="Integrase-like_cat_sf"/>
</dbReference>
<dbReference type="EMBL" id="JRLV01000041">
    <property type="protein sequence ID" value="KGO78601.1"/>
    <property type="molecule type" value="Genomic_DNA"/>
</dbReference>
<feature type="domain" description="Tyr recombinase" evidence="4">
    <location>
        <begin position="125"/>
        <end position="304"/>
    </location>
</feature>
<dbReference type="RefSeq" id="WP_035136298.1">
    <property type="nucleotide sequence ID" value="NZ_JRLV01000041.1"/>
</dbReference>
<dbReference type="InterPro" id="IPR050090">
    <property type="entry name" value="Tyrosine_recombinase_XerCD"/>
</dbReference>
<evidence type="ECO:0000313" key="6">
    <source>
        <dbReference type="Proteomes" id="UP000030129"/>
    </source>
</evidence>
<organism evidence="5 6">
    <name type="scientific">Flavobacterium beibuense F44-8</name>
    <dbReference type="NCBI Taxonomy" id="1406840"/>
    <lineage>
        <taxon>Bacteria</taxon>
        <taxon>Pseudomonadati</taxon>
        <taxon>Bacteroidota</taxon>
        <taxon>Flavobacteriia</taxon>
        <taxon>Flavobacteriales</taxon>
        <taxon>Flavobacteriaceae</taxon>
        <taxon>Flavobacterium</taxon>
    </lineage>
</organism>
<dbReference type="AlphaFoldDB" id="A0A0A2LHC1"/>
<keyword evidence="1" id="KW-0159">Chromosome partition</keyword>
<protein>
    <recommendedName>
        <fullName evidence="4">Tyr recombinase domain-containing protein</fullName>
    </recommendedName>
</protein>
<dbReference type="GO" id="GO:0015074">
    <property type="term" value="P:DNA integration"/>
    <property type="evidence" value="ECO:0007669"/>
    <property type="project" value="InterPro"/>
</dbReference>
<sequence>MKKIQLTNTLFKDAVEQFRCRLQAQGASQGQVYSKPNMVIEFLHYLEQNDKTRLSQIDQKIVTNYFDYLKQRPLQTKQGIMSATYLKKHREAILRFIEFTLTNKGEPVGQGQSGVVIKIAKGDKAAIEIMLEEEIEELFNSCDATMLGIRNKAILSLLYGCGMRRKELLELEVQEIDLSKGWIHIDKSKTKHGRDIPMSPKVQSNIEDYLFNVRNMMLDSHNGLTSFLITERGTRMGNSNLAKIMDKLKEQSSIQKRLSCHLLRHSIATHLHRHLSIEEVAQFLGHKSLDSTMIYIHLKTQYYG</sequence>
<dbReference type="InterPro" id="IPR011010">
    <property type="entry name" value="DNA_brk_join_enz"/>
</dbReference>
<dbReference type="GO" id="GO:0006310">
    <property type="term" value="P:DNA recombination"/>
    <property type="evidence" value="ECO:0007669"/>
    <property type="project" value="UniProtKB-KW"/>
</dbReference>
<gene>
    <name evidence="5" type="ORF">Q763_17595</name>
</gene>
<dbReference type="PANTHER" id="PTHR30349:SF81">
    <property type="entry name" value="TYROSINE RECOMBINASE XERC"/>
    <property type="match status" value="1"/>
</dbReference>
<dbReference type="Pfam" id="PF00589">
    <property type="entry name" value="Phage_integrase"/>
    <property type="match status" value="1"/>
</dbReference>
<dbReference type="Proteomes" id="UP000030129">
    <property type="component" value="Unassembled WGS sequence"/>
</dbReference>
<name>A0A0A2LHC1_9FLAO</name>
<evidence type="ECO:0000256" key="1">
    <source>
        <dbReference type="ARBA" id="ARBA00022829"/>
    </source>
</evidence>
<dbReference type="InterPro" id="IPR010998">
    <property type="entry name" value="Integrase_recombinase_N"/>
</dbReference>
<dbReference type="PROSITE" id="PS51898">
    <property type="entry name" value="TYR_RECOMBINASE"/>
    <property type="match status" value="1"/>
</dbReference>
<evidence type="ECO:0000256" key="3">
    <source>
        <dbReference type="ARBA" id="ARBA00023172"/>
    </source>
</evidence>
<dbReference type="SUPFAM" id="SSF56349">
    <property type="entry name" value="DNA breaking-rejoining enzymes"/>
    <property type="match status" value="1"/>
</dbReference>
<dbReference type="InterPro" id="IPR002104">
    <property type="entry name" value="Integrase_catalytic"/>
</dbReference>
<keyword evidence="3" id="KW-0233">DNA recombination</keyword>
<dbReference type="STRING" id="1406840.Q763_17595"/>
<dbReference type="Gene3D" id="1.10.443.10">
    <property type="entry name" value="Intergrase catalytic core"/>
    <property type="match status" value="1"/>
</dbReference>
<dbReference type="GO" id="GO:0003677">
    <property type="term" value="F:DNA binding"/>
    <property type="evidence" value="ECO:0007669"/>
    <property type="project" value="UniProtKB-KW"/>
</dbReference>